<accession>A0A7Y9I4D6</accession>
<gene>
    <name evidence="1" type="ORF">BKA15_001286</name>
</gene>
<sequence length="229" mass="24907">MTLDPRRVAAIEASRAWYELTYGLHGIRHGVEDGLWIALDPPPPWHSGALTLRPGLSAAWVAEQLGPDFALSVADAYADLDLSRYGFEVLFDATWIHAPAPTAGPVPDGWSVIDSAPALAEWSELHDYRGVLTEPSLRLPDLRVLARRRGTMITAGAVLHRTGPVVAVSNVWSAEPPSGWAEIMIMAGRLFPGRPMVGYESGRDLADARAAGFVAVGPHRVWRPCRDFS</sequence>
<protein>
    <recommendedName>
        <fullName evidence="3">N-acetyltransferase domain-containing protein</fullName>
    </recommendedName>
</protein>
<name>A0A7Y9I4D6_9ACTN</name>
<evidence type="ECO:0008006" key="3">
    <source>
        <dbReference type="Google" id="ProtNLM"/>
    </source>
</evidence>
<proteinExistence type="predicted"/>
<evidence type="ECO:0000313" key="1">
    <source>
        <dbReference type="EMBL" id="NYE69957.1"/>
    </source>
</evidence>
<dbReference type="Proteomes" id="UP000569914">
    <property type="component" value="Unassembled WGS sequence"/>
</dbReference>
<reference evidence="1 2" key="1">
    <citation type="submission" date="2020-07" db="EMBL/GenBank/DDBJ databases">
        <title>Sequencing the genomes of 1000 actinobacteria strains.</title>
        <authorList>
            <person name="Klenk H.-P."/>
        </authorList>
    </citation>
    <scope>NUCLEOTIDE SEQUENCE [LARGE SCALE GENOMIC DNA]</scope>
    <source>
        <strain evidence="1 2">DSM 22083</strain>
    </source>
</reference>
<evidence type="ECO:0000313" key="2">
    <source>
        <dbReference type="Proteomes" id="UP000569914"/>
    </source>
</evidence>
<dbReference type="EMBL" id="JACCBU010000001">
    <property type="protein sequence ID" value="NYE69957.1"/>
    <property type="molecule type" value="Genomic_DNA"/>
</dbReference>
<comment type="caution">
    <text evidence="1">The sequence shown here is derived from an EMBL/GenBank/DDBJ whole genome shotgun (WGS) entry which is preliminary data.</text>
</comment>
<dbReference type="RefSeq" id="WP_179749077.1">
    <property type="nucleotide sequence ID" value="NZ_JACCBU010000001.1"/>
</dbReference>
<keyword evidence="2" id="KW-1185">Reference proteome</keyword>
<organism evidence="1 2">
    <name type="scientific">Microlunatus parietis</name>
    <dbReference type="NCBI Taxonomy" id="682979"/>
    <lineage>
        <taxon>Bacteria</taxon>
        <taxon>Bacillati</taxon>
        <taxon>Actinomycetota</taxon>
        <taxon>Actinomycetes</taxon>
        <taxon>Propionibacteriales</taxon>
        <taxon>Propionibacteriaceae</taxon>
        <taxon>Microlunatus</taxon>
    </lineage>
</organism>
<dbReference type="AlphaFoldDB" id="A0A7Y9I4D6"/>